<name>A0A396J7E2_MEDTR</name>
<dbReference type="EMBL" id="PSQE01000002">
    <property type="protein sequence ID" value="RHN74119.1"/>
    <property type="molecule type" value="Genomic_DNA"/>
</dbReference>
<protein>
    <recommendedName>
        <fullName evidence="2">Transposase (putative) gypsy type domain-containing protein</fullName>
    </recommendedName>
</protein>
<dbReference type="Gene3D" id="1.20.5.340">
    <property type="match status" value="1"/>
</dbReference>
<evidence type="ECO:0000313" key="3">
    <source>
        <dbReference type="EMBL" id="RHN74119.1"/>
    </source>
</evidence>
<evidence type="ECO:0000313" key="4">
    <source>
        <dbReference type="Proteomes" id="UP000265566"/>
    </source>
</evidence>
<sequence>MCQKSTEPAHFSRAYFFSFKRSGNPSPLISFRRFCFLLKREPSFPSLTCLVCVAQVTCSLSSFSFVHFFNLFMVVVRECDERGRDLPPSNPLDRQKLRLQCLKHATRGNGLIDWKVYDSTYFSHMSFSDISSESDCSESDDSDCVLLYSTSGDPLGQGDVTTAPPKMVRGKEKQLACPETDTECFSDDVQRYDSAYNDQSKVDFFRSKTLVSSTMREEDIVLTPCPPGEKVCTMHPKGVKEIFHMYGAVLEEFGVKIPFTLFEMDVLRLLNVAPTQIHPNSWAFIRGFEILCDALDMIPTAGVFFHFYGTKGVDKGSWVPISAHPGKQLFPAFASNFKRDWKKSFLRVEASKNSPVSVARVAGEVKFPLGWTANPVAVSGYEYKKMSPYEQDVVGFLDRMLHTDLRKLLNKEGDSEDLELYLLPMLPLSGKERRKYLEALKEKHASGEHIASDPARVILCKGAKKRENVSSSEPAGGDLGVVPEKVAEVEVVGGEVTDQTLSPATKKMKTGRKGGGRTLSAEAGAAFEASFWHRDFDYRRYMEENIPFSAGDKDAAFHGKFDELVQDAGTSALRTLLYIQSMERKHEALEKEYQDSVKDVEKFKHKATTFEERVEGLLKDKSSLEQTVADTEKEKSAWEEEKKALEAQNAKLQGDLEKAKGEVEDGKMALVSFFEDRFERAKSQALHFYPELDLSGLNSLKIVQDGELVEEP</sequence>
<proteinExistence type="predicted"/>
<evidence type="ECO:0000256" key="1">
    <source>
        <dbReference type="SAM" id="Coils"/>
    </source>
</evidence>
<organism evidence="3 4">
    <name type="scientific">Medicago truncatula</name>
    <name type="common">Barrel medic</name>
    <name type="synonym">Medicago tribuloides</name>
    <dbReference type="NCBI Taxonomy" id="3880"/>
    <lineage>
        <taxon>Eukaryota</taxon>
        <taxon>Viridiplantae</taxon>
        <taxon>Streptophyta</taxon>
        <taxon>Embryophyta</taxon>
        <taxon>Tracheophyta</taxon>
        <taxon>Spermatophyta</taxon>
        <taxon>Magnoliopsida</taxon>
        <taxon>eudicotyledons</taxon>
        <taxon>Gunneridae</taxon>
        <taxon>Pentapetalae</taxon>
        <taxon>rosids</taxon>
        <taxon>fabids</taxon>
        <taxon>Fabales</taxon>
        <taxon>Fabaceae</taxon>
        <taxon>Papilionoideae</taxon>
        <taxon>50 kb inversion clade</taxon>
        <taxon>NPAAA clade</taxon>
        <taxon>Hologalegina</taxon>
        <taxon>IRL clade</taxon>
        <taxon>Trifolieae</taxon>
        <taxon>Medicago</taxon>
    </lineage>
</organism>
<reference evidence="4" key="1">
    <citation type="journal article" date="2018" name="Nat. Plants">
        <title>Whole-genome landscape of Medicago truncatula symbiotic genes.</title>
        <authorList>
            <person name="Pecrix Y."/>
            <person name="Staton S.E."/>
            <person name="Sallet E."/>
            <person name="Lelandais-Briere C."/>
            <person name="Moreau S."/>
            <person name="Carrere S."/>
            <person name="Blein T."/>
            <person name="Jardinaud M.F."/>
            <person name="Latrasse D."/>
            <person name="Zouine M."/>
            <person name="Zahm M."/>
            <person name="Kreplak J."/>
            <person name="Mayjonade B."/>
            <person name="Satge C."/>
            <person name="Perez M."/>
            <person name="Cauet S."/>
            <person name="Marande W."/>
            <person name="Chantry-Darmon C."/>
            <person name="Lopez-Roques C."/>
            <person name="Bouchez O."/>
            <person name="Berard A."/>
            <person name="Debelle F."/>
            <person name="Munos S."/>
            <person name="Bendahmane A."/>
            <person name="Berges H."/>
            <person name="Niebel A."/>
            <person name="Buitink J."/>
            <person name="Frugier F."/>
            <person name="Benhamed M."/>
            <person name="Crespi M."/>
            <person name="Gouzy J."/>
            <person name="Gamas P."/>
        </authorList>
    </citation>
    <scope>NUCLEOTIDE SEQUENCE [LARGE SCALE GENOMIC DNA]</scope>
    <source>
        <strain evidence="4">cv. Jemalong A17</strain>
    </source>
</reference>
<dbReference type="Gramene" id="rna10106">
    <property type="protein sequence ID" value="RHN74119.1"/>
    <property type="gene ID" value="gene10106"/>
</dbReference>
<gene>
    <name evidence="3" type="ORF">MtrunA17_Chr2g0306611</name>
</gene>
<feature type="domain" description="Transposase (putative) gypsy type" evidence="2">
    <location>
        <begin position="252"/>
        <end position="309"/>
    </location>
</feature>
<comment type="caution">
    <text evidence="3">The sequence shown here is derived from an EMBL/GenBank/DDBJ whole genome shotgun (WGS) entry which is preliminary data.</text>
</comment>
<dbReference type="Pfam" id="PF04195">
    <property type="entry name" value="Transposase_28"/>
    <property type="match status" value="1"/>
</dbReference>
<dbReference type="Proteomes" id="UP000265566">
    <property type="component" value="Chromosome 2"/>
</dbReference>
<keyword evidence="1" id="KW-0175">Coiled coil</keyword>
<feature type="coiled-coil region" evidence="1">
    <location>
        <begin position="579"/>
        <end position="662"/>
    </location>
</feature>
<evidence type="ECO:0000259" key="2">
    <source>
        <dbReference type="Pfam" id="PF04195"/>
    </source>
</evidence>
<dbReference type="SUPFAM" id="SSF90257">
    <property type="entry name" value="Myosin rod fragments"/>
    <property type="match status" value="1"/>
</dbReference>
<accession>A0A396J7E2</accession>
<dbReference type="PANTHER" id="PTHR31099:SF28">
    <property type="entry name" value="F5J5.12"/>
    <property type="match status" value="1"/>
</dbReference>
<dbReference type="PANTHER" id="PTHR31099">
    <property type="entry name" value="OS06G0165300 PROTEIN"/>
    <property type="match status" value="1"/>
</dbReference>
<dbReference type="AlphaFoldDB" id="A0A396J7E2"/>
<dbReference type="InterPro" id="IPR007321">
    <property type="entry name" value="Transposase_28"/>
</dbReference>